<evidence type="ECO:0000313" key="3">
    <source>
        <dbReference type="Proteomes" id="UP000626244"/>
    </source>
</evidence>
<proteinExistence type="predicted"/>
<dbReference type="Pfam" id="PF01261">
    <property type="entry name" value="AP_endonuc_2"/>
    <property type="match status" value="1"/>
</dbReference>
<dbReference type="GO" id="GO:0004519">
    <property type="term" value="F:endonuclease activity"/>
    <property type="evidence" value="ECO:0007669"/>
    <property type="project" value="UniProtKB-KW"/>
</dbReference>
<dbReference type="RefSeq" id="WP_087998798.1">
    <property type="nucleotide sequence ID" value="NZ_BMHB01000001.1"/>
</dbReference>
<evidence type="ECO:0000259" key="1">
    <source>
        <dbReference type="Pfam" id="PF01261"/>
    </source>
</evidence>
<name>A0A8J3AIE3_9BACI</name>
<dbReference type="InterPro" id="IPR036237">
    <property type="entry name" value="Xyl_isomerase-like_sf"/>
</dbReference>
<keyword evidence="2" id="KW-0255">Endonuclease</keyword>
<dbReference type="OrthoDB" id="2063291at2"/>
<organism evidence="2 3">
    <name type="scientific">Gottfriedia solisilvae</name>
    <dbReference type="NCBI Taxonomy" id="1516104"/>
    <lineage>
        <taxon>Bacteria</taxon>
        <taxon>Bacillati</taxon>
        <taxon>Bacillota</taxon>
        <taxon>Bacilli</taxon>
        <taxon>Bacillales</taxon>
        <taxon>Bacillaceae</taxon>
        <taxon>Gottfriedia</taxon>
    </lineage>
</organism>
<dbReference type="PANTHER" id="PTHR12110">
    <property type="entry name" value="HYDROXYPYRUVATE ISOMERASE"/>
    <property type="match status" value="1"/>
</dbReference>
<dbReference type="Gene3D" id="3.20.20.150">
    <property type="entry name" value="Divalent-metal-dependent TIM barrel enzymes"/>
    <property type="match status" value="1"/>
</dbReference>
<sequence length="275" mass="31327">MLNLGVRAHDIHAENIEELVEKVHQLGLNHIQFAPSKSFPDITTEQLTPGLARHIKDVFARKGISISVLGCYINLVARDREVREKEFQKFYRYLRLREDFGASLVATETGSVGNGYTLANFTEETFLLATYFVRQMVVQAERFGSTIAVEAGINHPVHTIDKLERLLEAVPSNNIQVILDVANLMTLDNWQNQGPIIDEAKEKLGERIVAIHLKDFIIKDNKIEIVSMGKGLLDLERIVAFVKRERPCMYLLLEGTREEDLVGAVRWIRDVYEKV</sequence>
<dbReference type="EMBL" id="BMHB01000001">
    <property type="protein sequence ID" value="GGI10906.1"/>
    <property type="molecule type" value="Genomic_DNA"/>
</dbReference>
<evidence type="ECO:0000313" key="2">
    <source>
        <dbReference type="EMBL" id="GGI10906.1"/>
    </source>
</evidence>
<keyword evidence="2" id="KW-0378">Hydrolase</keyword>
<keyword evidence="2" id="KW-0540">Nuclease</keyword>
<dbReference type="PANTHER" id="PTHR12110:SF53">
    <property type="entry name" value="BLR5974 PROTEIN"/>
    <property type="match status" value="1"/>
</dbReference>
<dbReference type="InterPro" id="IPR013022">
    <property type="entry name" value="Xyl_isomerase-like_TIM-brl"/>
</dbReference>
<comment type="caution">
    <text evidence="2">The sequence shown here is derived from an EMBL/GenBank/DDBJ whole genome shotgun (WGS) entry which is preliminary data.</text>
</comment>
<accession>A0A8J3AIE3</accession>
<dbReference type="Proteomes" id="UP000626244">
    <property type="component" value="Unassembled WGS sequence"/>
</dbReference>
<dbReference type="AlphaFoldDB" id="A0A8J3AIE3"/>
<feature type="domain" description="Xylose isomerase-like TIM barrel" evidence="1">
    <location>
        <begin position="20"/>
        <end position="270"/>
    </location>
</feature>
<protein>
    <submittedName>
        <fullName evidence="2">AP endonuclease</fullName>
    </submittedName>
</protein>
<reference evidence="3" key="1">
    <citation type="journal article" date="2019" name="Int. J. Syst. Evol. Microbiol.">
        <title>The Global Catalogue of Microorganisms (GCM) 10K type strain sequencing project: providing services to taxonomists for standard genome sequencing and annotation.</title>
        <authorList>
            <consortium name="The Broad Institute Genomics Platform"/>
            <consortium name="The Broad Institute Genome Sequencing Center for Infectious Disease"/>
            <person name="Wu L."/>
            <person name="Ma J."/>
        </authorList>
    </citation>
    <scope>NUCLEOTIDE SEQUENCE [LARGE SCALE GENOMIC DNA]</scope>
    <source>
        <strain evidence="3">CGMCC 1.14993</strain>
    </source>
</reference>
<dbReference type="SUPFAM" id="SSF51658">
    <property type="entry name" value="Xylose isomerase-like"/>
    <property type="match status" value="1"/>
</dbReference>
<keyword evidence="3" id="KW-1185">Reference proteome</keyword>
<dbReference type="InterPro" id="IPR050312">
    <property type="entry name" value="IolE/XylAMocC-like"/>
</dbReference>
<gene>
    <name evidence="2" type="ORF">GCM10007380_05160</name>
</gene>